<dbReference type="Proteomes" id="UP000028547">
    <property type="component" value="Unassembled WGS sequence"/>
</dbReference>
<dbReference type="NCBIfam" id="TIGR02231">
    <property type="entry name" value="mucoidy inhibitor MuiA family protein"/>
    <property type="match status" value="1"/>
</dbReference>
<feature type="domain" description="DUF4139" evidence="2">
    <location>
        <begin position="204"/>
        <end position="509"/>
    </location>
</feature>
<keyword evidence="1" id="KW-0175">Coiled coil</keyword>
<feature type="domain" description="DUF4140" evidence="3">
    <location>
        <begin position="12"/>
        <end position="111"/>
    </location>
</feature>
<dbReference type="Pfam" id="PF13598">
    <property type="entry name" value="DUF4139"/>
    <property type="match status" value="1"/>
</dbReference>
<protein>
    <recommendedName>
        <fullName evidence="6">Aspartate ammonia-lyase</fullName>
    </recommendedName>
</protein>
<feature type="coiled-coil region" evidence="1">
    <location>
        <begin position="74"/>
        <end position="108"/>
    </location>
</feature>
<proteinExistence type="predicted"/>
<accession>A0A084SLR0</accession>
<evidence type="ECO:0000259" key="2">
    <source>
        <dbReference type="Pfam" id="PF13598"/>
    </source>
</evidence>
<dbReference type="Pfam" id="PF13600">
    <property type="entry name" value="DUF4140"/>
    <property type="match status" value="1"/>
</dbReference>
<dbReference type="PANTHER" id="PTHR31005:SF8">
    <property type="entry name" value="DUF4139 DOMAIN-CONTAINING PROTEIN"/>
    <property type="match status" value="1"/>
</dbReference>
<reference evidence="4 5" key="1">
    <citation type="submission" date="2014-07" db="EMBL/GenBank/DDBJ databases">
        <title>Draft Genome Sequence of Gephyronic Acid Producer, Cystobacter violaceus Strain Cb vi76.</title>
        <authorList>
            <person name="Stevens D.C."/>
            <person name="Young J."/>
            <person name="Carmichael R."/>
            <person name="Tan J."/>
            <person name="Taylor R.E."/>
        </authorList>
    </citation>
    <scope>NUCLEOTIDE SEQUENCE [LARGE SCALE GENOMIC DNA]</scope>
    <source>
        <strain evidence="4 5">Cb vi76</strain>
    </source>
</reference>
<evidence type="ECO:0000313" key="4">
    <source>
        <dbReference type="EMBL" id="KFA89395.1"/>
    </source>
</evidence>
<organism evidence="4 5">
    <name type="scientific">Archangium violaceum Cb vi76</name>
    <dbReference type="NCBI Taxonomy" id="1406225"/>
    <lineage>
        <taxon>Bacteria</taxon>
        <taxon>Pseudomonadati</taxon>
        <taxon>Myxococcota</taxon>
        <taxon>Myxococcia</taxon>
        <taxon>Myxococcales</taxon>
        <taxon>Cystobacterineae</taxon>
        <taxon>Archangiaceae</taxon>
        <taxon>Archangium</taxon>
    </lineage>
</organism>
<name>A0A084SLR0_9BACT</name>
<gene>
    <name evidence="4" type="ORF">Q664_35525</name>
</gene>
<dbReference type="RefSeq" id="WP_043405550.1">
    <property type="nucleotide sequence ID" value="NZ_JPMI01000247.1"/>
</dbReference>
<evidence type="ECO:0008006" key="6">
    <source>
        <dbReference type="Google" id="ProtNLM"/>
    </source>
</evidence>
<dbReference type="AlphaFoldDB" id="A0A084SLR0"/>
<evidence type="ECO:0000259" key="3">
    <source>
        <dbReference type="Pfam" id="PF13600"/>
    </source>
</evidence>
<dbReference type="PANTHER" id="PTHR31005">
    <property type="entry name" value="DUF4139 DOMAIN-CONTAINING PROTEIN"/>
    <property type="match status" value="1"/>
</dbReference>
<evidence type="ECO:0000313" key="5">
    <source>
        <dbReference type="Proteomes" id="UP000028547"/>
    </source>
</evidence>
<evidence type="ECO:0000256" key="1">
    <source>
        <dbReference type="SAM" id="Coils"/>
    </source>
</evidence>
<dbReference type="InterPro" id="IPR011935">
    <property type="entry name" value="CHP02231"/>
</dbReference>
<sequence length="518" mass="57031">MSNPIHLPIVKVTLLEDRALVERRADVVLPAGPQRLRVEGLSPLAVDRSLQAQLTGGTVAQARVSRMWKEKPRGESARAQWTELRRRVEDLEAEWKRAQVDVQRLRARMEVVNVAREDVLRAIAELSGAGRAKPESWHEQLATVRKETASVEDALQKAHGHVEETSRRLAEARAALVQSEQPEQQLVTSAELEANHPAGGTVSLRVTYLVPCAVWRPAYRATLAPAEGGEAVTLECEAVVWQRTEEEWKDVELLFSTARPTLGASPPRLVEDWLRLRDKSEQEKHTVEVSIREEVIQTTGEGGASKVESMPGLDDGGEALTLRATHRVTVPSDGAPHRVPLFQFSAPAASELIGYPEHSPLVHRVARFDNRGPAVLLAGPVDLVRSSGYVGRSQLKFTGVGEKLKLGFGSEDTLRIARLVDSKQDTQRLTGKRTRTHQVKLFLSNTGPRAEKVVLEERMPVSEVEAVEVKLLQEQTKPAPAKVSEDGIVRFELAAPPRSQQELAFAYSVASSAKVAGL</sequence>
<comment type="caution">
    <text evidence="4">The sequence shown here is derived from an EMBL/GenBank/DDBJ whole genome shotgun (WGS) entry which is preliminary data.</text>
</comment>
<dbReference type="InterPro" id="IPR025554">
    <property type="entry name" value="DUF4140"/>
</dbReference>
<dbReference type="EMBL" id="JPMI01000247">
    <property type="protein sequence ID" value="KFA89395.1"/>
    <property type="molecule type" value="Genomic_DNA"/>
</dbReference>
<dbReference type="InterPro" id="IPR037291">
    <property type="entry name" value="DUF4139"/>
</dbReference>